<protein>
    <recommendedName>
        <fullName evidence="5">CAP-Gly protein</fullName>
    </recommendedName>
</protein>
<dbReference type="PATRIC" id="fig|1424334.3.peg.4528"/>
<keyword evidence="2" id="KW-1133">Transmembrane helix</keyword>
<feature type="transmembrane region" description="Helical" evidence="2">
    <location>
        <begin position="91"/>
        <end position="109"/>
    </location>
</feature>
<evidence type="ECO:0008006" key="5">
    <source>
        <dbReference type="Google" id="ProtNLM"/>
    </source>
</evidence>
<dbReference type="Proteomes" id="UP000018733">
    <property type="component" value="Unassembled WGS sequence"/>
</dbReference>
<evidence type="ECO:0000256" key="2">
    <source>
        <dbReference type="SAM" id="Phobius"/>
    </source>
</evidence>
<dbReference type="EMBL" id="AYXT01000014">
    <property type="protein sequence ID" value="ETF00563.1"/>
    <property type="molecule type" value="Genomic_DNA"/>
</dbReference>
<organism evidence="3 4">
    <name type="scientific">Advenella kashmirensis W13003</name>
    <dbReference type="NCBI Taxonomy" id="1424334"/>
    <lineage>
        <taxon>Bacteria</taxon>
        <taxon>Pseudomonadati</taxon>
        <taxon>Pseudomonadota</taxon>
        <taxon>Betaproteobacteria</taxon>
        <taxon>Burkholderiales</taxon>
        <taxon>Alcaligenaceae</taxon>
    </lineage>
</organism>
<reference evidence="3 4" key="1">
    <citation type="journal article" date="2014" name="Genome Announc.">
        <title>Draft Genome Sequence of Advenella kashmirensis Strain W13003, a Polycyclic Aromatic Hydrocarbon-Degrading Bacterium.</title>
        <authorList>
            <person name="Wang X."/>
            <person name="Jin D."/>
            <person name="Zhou L."/>
            <person name="Wu L."/>
            <person name="An W."/>
            <person name="Zhao L."/>
        </authorList>
    </citation>
    <scope>NUCLEOTIDE SEQUENCE [LARGE SCALE GENOMIC DNA]</scope>
    <source>
        <strain evidence="3 4">W13003</strain>
    </source>
</reference>
<evidence type="ECO:0000256" key="1">
    <source>
        <dbReference type="SAM" id="Coils"/>
    </source>
</evidence>
<dbReference type="RefSeq" id="WP_024007424.1">
    <property type="nucleotide sequence ID" value="NZ_KI650983.1"/>
</dbReference>
<comment type="caution">
    <text evidence="3">The sequence shown here is derived from an EMBL/GenBank/DDBJ whole genome shotgun (WGS) entry which is preliminary data.</text>
</comment>
<gene>
    <name evidence="3" type="ORF">W822_22600</name>
</gene>
<accession>V8QMN0</accession>
<keyword evidence="2" id="KW-0472">Membrane</keyword>
<sequence>MIETEIDRTYHRASWGSIFGGMVATLAISALLSILGAGLGLSSIDIAHTDIADGMGTGALIFAALSVIISFAAGGYISGRLTTTEGCIHGFLSWAMSVLVALVLSGMLISSTVSTVTSAVGSVASATGSVISGTVSTVGKGASGAGSLVKDSFEGLNIDLGAEAQDTPNDVKNVLVESGIPELQPRYLENQMKAVRADVAEAGKKAVANPDDIDSITKVLMDKVKSRGEKLSQKIDKEKLSMAFMNVNGMSKPEADQAADEALRTRDEAVKSFQEGLNNLDKKIEEAKSKFEEAKKLALEKAEKAKDAAAKTTIWSFVSLLIAAIISSVLGHFGAISTRRRYVAVVERDIN</sequence>
<keyword evidence="1" id="KW-0175">Coiled coil</keyword>
<dbReference type="AlphaFoldDB" id="V8QMN0"/>
<keyword evidence="4" id="KW-1185">Reference proteome</keyword>
<keyword evidence="2" id="KW-0812">Transmembrane</keyword>
<proteinExistence type="predicted"/>
<evidence type="ECO:0000313" key="4">
    <source>
        <dbReference type="Proteomes" id="UP000018733"/>
    </source>
</evidence>
<dbReference type="eggNOG" id="COG1196">
    <property type="taxonomic scope" value="Bacteria"/>
</dbReference>
<feature type="transmembrane region" description="Helical" evidence="2">
    <location>
        <begin position="314"/>
        <end position="333"/>
    </location>
</feature>
<evidence type="ECO:0000313" key="3">
    <source>
        <dbReference type="EMBL" id="ETF00563.1"/>
    </source>
</evidence>
<feature type="transmembrane region" description="Helical" evidence="2">
    <location>
        <begin position="18"/>
        <end position="39"/>
    </location>
</feature>
<dbReference type="STRING" id="1424334.W822_22600"/>
<feature type="transmembrane region" description="Helical" evidence="2">
    <location>
        <begin position="59"/>
        <end position="79"/>
    </location>
</feature>
<feature type="coiled-coil region" evidence="1">
    <location>
        <begin position="270"/>
        <end position="308"/>
    </location>
</feature>
<dbReference type="OrthoDB" id="7032238at2"/>
<name>V8QMN0_9BURK</name>
<dbReference type="HOGENOM" id="CLU_063844_0_0_4"/>